<feature type="domain" description="Helix-turn-helix type 11" evidence="2">
    <location>
        <begin position="329"/>
        <end position="378"/>
    </location>
</feature>
<feature type="domain" description="WYL" evidence="3">
    <location>
        <begin position="475"/>
        <end position="541"/>
    </location>
</feature>
<feature type="compositionally biased region" description="Low complexity" evidence="1">
    <location>
        <begin position="252"/>
        <end position="287"/>
    </location>
</feature>
<feature type="compositionally biased region" description="Acidic residues" evidence="1">
    <location>
        <begin position="294"/>
        <end position="308"/>
    </location>
</feature>
<dbReference type="AlphaFoldDB" id="A0A017SUX7"/>
<reference evidence="5 6" key="1">
    <citation type="submission" date="2013-05" db="EMBL/GenBank/DDBJ databases">
        <title>Genome assembly of Chondromyces apiculatus DSM 436.</title>
        <authorList>
            <person name="Sharma G."/>
            <person name="Khatri I."/>
            <person name="Kaur C."/>
            <person name="Mayilraj S."/>
            <person name="Subramanian S."/>
        </authorList>
    </citation>
    <scope>NUCLEOTIDE SEQUENCE [LARGE SCALE GENOMIC DNA]</scope>
    <source>
        <strain evidence="5 6">DSM 436</strain>
    </source>
</reference>
<dbReference type="Pfam" id="PF13280">
    <property type="entry name" value="WYL"/>
    <property type="match status" value="1"/>
</dbReference>
<keyword evidence="6" id="KW-1185">Reference proteome</keyword>
<dbReference type="InterPro" id="IPR013196">
    <property type="entry name" value="HTH_11"/>
</dbReference>
<proteinExistence type="predicted"/>
<protein>
    <recommendedName>
        <fullName evidence="7">Transcriptional regulator</fullName>
    </recommendedName>
</protein>
<dbReference type="InterPro" id="IPR057727">
    <property type="entry name" value="WCX_dom"/>
</dbReference>
<evidence type="ECO:0000313" key="6">
    <source>
        <dbReference type="Proteomes" id="UP000019678"/>
    </source>
</evidence>
<dbReference type="PANTHER" id="PTHR34580:SF1">
    <property type="entry name" value="PROTEIN PAFC"/>
    <property type="match status" value="1"/>
</dbReference>
<feature type="region of interest" description="Disordered" evidence="1">
    <location>
        <begin position="157"/>
        <end position="183"/>
    </location>
</feature>
<evidence type="ECO:0000313" key="5">
    <source>
        <dbReference type="EMBL" id="EYF00420.1"/>
    </source>
</evidence>
<dbReference type="InterPro" id="IPR026881">
    <property type="entry name" value="WYL_dom"/>
</dbReference>
<dbReference type="eggNOG" id="COG2378">
    <property type="taxonomic scope" value="Bacteria"/>
</dbReference>
<dbReference type="PROSITE" id="PS52050">
    <property type="entry name" value="WYL"/>
    <property type="match status" value="1"/>
</dbReference>
<dbReference type="PANTHER" id="PTHR34580">
    <property type="match status" value="1"/>
</dbReference>
<evidence type="ECO:0000256" key="1">
    <source>
        <dbReference type="SAM" id="MobiDB-lite"/>
    </source>
</evidence>
<dbReference type="Pfam" id="PF25583">
    <property type="entry name" value="WCX"/>
    <property type="match status" value="1"/>
</dbReference>
<organism evidence="5 6">
    <name type="scientific">Chondromyces apiculatus DSM 436</name>
    <dbReference type="NCBI Taxonomy" id="1192034"/>
    <lineage>
        <taxon>Bacteria</taxon>
        <taxon>Pseudomonadati</taxon>
        <taxon>Myxococcota</taxon>
        <taxon>Polyangia</taxon>
        <taxon>Polyangiales</taxon>
        <taxon>Polyangiaceae</taxon>
        <taxon>Chondromyces</taxon>
    </lineage>
</organism>
<dbReference type="InterPro" id="IPR051534">
    <property type="entry name" value="CBASS_pafABC_assoc_protein"/>
</dbReference>
<gene>
    <name evidence="5" type="ORF">CAP_0866</name>
</gene>
<evidence type="ECO:0000259" key="2">
    <source>
        <dbReference type="Pfam" id="PF08279"/>
    </source>
</evidence>
<sequence>MKYDFAGCGQSAGFGELQFCAYAGAAPRAPNALTTPVKASLVAMRMLRAPQSVCLVVMNFRPSLVRGATTHSGIGLPGLRAKDFLFPNKECSHEIYTGHKHARAIAPTLFSRAPPTVPDICSDPDAPPASSPRFFEAHLRIPPMQTLALSLRTLGKQAQPSGQRGTWPYCQGGGTGSALPTPPLPVHLHRLQISAWTRRPLEVQPTVMPRASRPGLPSARVASPPPKKARAGGSANPFFSASTPPPRPRSSPSPASRDGARTAGAGAAPPSQRSNASSASSAAPAARSRARDREEEEEDLDAEQESLDDGAIGKRAARGRPRGPFTQHRRLDALRSLLQKHPAGLTIYDLARELDVTPRSLRRYLAEVRRELDLISAPTRPGGPRLWRLSPSEAPRRVEMRRTQAYALLAARRLFEPMRGSTLFEEIDLATQRLLGVARRPGRGPNAGVADARLEERFLYLPFAPKDYASKTEELDDLFQAVADLRPLRCRYRRARDGREERITIHPYALVLYKDAIYCVGQHAQKGEIRTFLLDRMRDTECAATERFELPEDFSIDDHFQGQFGIWRGREPLRIVIDFDERVTEFVRTRNVHPSQQLTNLPGGGVRLTMEIGDTTELTTWVLGFGETARVVEPPELVERVQKELRGALARYENAAESS</sequence>
<dbReference type="Pfam" id="PF08279">
    <property type="entry name" value="HTH_11"/>
    <property type="match status" value="1"/>
</dbReference>
<evidence type="ECO:0008006" key="7">
    <source>
        <dbReference type="Google" id="ProtNLM"/>
    </source>
</evidence>
<dbReference type="STRING" id="1192034.CAP_0866"/>
<comment type="caution">
    <text evidence="5">The sequence shown here is derived from an EMBL/GenBank/DDBJ whole genome shotgun (WGS) entry which is preliminary data.</text>
</comment>
<dbReference type="Proteomes" id="UP000019678">
    <property type="component" value="Unassembled WGS sequence"/>
</dbReference>
<feature type="domain" description="WCX" evidence="4">
    <location>
        <begin position="572"/>
        <end position="649"/>
    </location>
</feature>
<evidence type="ECO:0000259" key="3">
    <source>
        <dbReference type="Pfam" id="PF13280"/>
    </source>
</evidence>
<accession>A0A017SUX7</accession>
<dbReference type="EMBL" id="ASRX01000112">
    <property type="protein sequence ID" value="EYF00420.1"/>
    <property type="molecule type" value="Genomic_DNA"/>
</dbReference>
<evidence type="ECO:0000259" key="4">
    <source>
        <dbReference type="Pfam" id="PF25583"/>
    </source>
</evidence>
<name>A0A017SUX7_9BACT</name>
<feature type="region of interest" description="Disordered" evidence="1">
    <location>
        <begin position="204"/>
        <end position="326"/>
    </location>
</feature>